<proteinExistence type="predicted"/>
<comment type="caution">
    <text evidence="1">The sequence shown here is derived from an EMBL/GenBank/DDBJ whole genome shotgun (WGS) entry which is preliminary data.</text>
</comment>
<reference evidence="1 2" key="1">
    <citation type="journal article" date="2022" name="New Phytol.">
        <title>Ecological generalism drives hyperdiversity of secondary metabolite gene clusters in xylarialean endophytes.</title>
        <authorList>
            <person name="Franco M.E.E."/>
            <person name="Wisecaver J.H."/>
            <person name="Arnold A.E."/>
            <person name="Ju Y.M."/>
            <person name="Slot J.C."/>
            <person name="Ahrendt S."/>
            <person name="Moore L.P."/>
            <person name="Eastman K.E."/>
            <person name="Scott K."/>
            <person name="Konkel Z."/>
            <person name="Mondo S.J."/>
            <person name="Kuo A."/>
            <person name="Hayes R.D."/>
            <person name="Haridas S."/>
            <person name="Andreopoulos B."/>
            <person name="Riley R."/>
            <person name="LaButti K."/>
            <person name="Pangilinan J."/>
            <person name="Lipzen A."/>
            <person name="Amirebrahimi M."/>
            <person name="Yan J."/>
            <person name="Adam C."/>
            <person name="Keymanesh K."/>
            <person name="Ng V."/>
            <person name="Louie K."/>
            <person name="Northen T."/>
            <person name="Drula E."/>
            <person name="Henrissat B."/>
            <person name="Hsieh H.M."/>
            <person name="Youens-Clark K."/>
            <person name="Lutzoni F."/>
            <person name="Miadlikowska J."/>
            <person name="Eastwood D.C."/>
            <person name="Hamelin R.C."/>
            <person name="Grigoriev I.V."/>
            <person name="U'Ren J.M."/>
        </authorList>
    </citation>
    <scope>NUCLEOTIDE SEQUENCE [LARGE SCALE GENOMIC DNA]</scope>
    <source>
        <strain evidence="1 2">CBS 119005</strain>
    </source>
</reference>
<name>A0ACB9ZFL4_9PEZI</name>
<protein>
    <submittedName>
        <fullName evidence="1">Iron permease FTR1</fullName>
    </submittedName>
</protein>
<organism evidence="1 2">
    <name type="scientific">Hypoxylon rubiginosum</name>
    <dbReference type="NCBI Taxonomy" id="110542"/>
    <lineage>
        <taxon>Eukaryota</taxon>
        <taxon>Fungi</taxon>
        <taxon>Dikarya</taxon>
        <taxon>Ascomycota</taxon>
        <taxon>Pezizomycotina</taxon>
        <taxon>Sordariomycetes</taxon>
        <taxon>Xylariomycetidae</taxon>
        <taxon>Xylariales</taxon>
        <taxon>Hypoxylaceae</taxon>
        <taxon>Hypoxylon</taxon>
    </lineage>
</organism>
<keyword evidence="2" id="KW-1185">Reference proteome</keyword>
<dbReference type="Proteomes" id="UP001497700">
    <property type="component" value="Unassembled WGS sequence"/>
</dbReference>
<gene>
    <name evidence="1" type="ORF">F4820DRAFT_402761</name>
</gene>
<accession>A0ACB9ZFL4</accession>
<evidence type="ECO:0000313" key="1">
    <source>
        <dbReference type="EMBL" id="KAI4870610.1"/>
    </source>
</evidence>
<sequence>MATDTVFAVPVFLVVFRETLETVIIVSVLLAFLKQTLDGPNRDVRVYKTLVKQVWLGVGLGFFLCLVVAGGLIGAFYTLGKDAWESNEYNYEGAFALVASLIISVVGAALLRVGKMQEKWRVKLAKALESPVGIGGRRDGWFKRFAEKYAMFVLPFITVLREGIEAIVFVAGVSFSAPATSVPLPVVVGLAAGAIVGYILYKGGSGAKLQYFLIASTCLLYLVGAGLFSRSIWYFENQQWNNIIGGDAAELGNGPGSYDIEKSVWHVNCCSPELNGGEGGWGIFNAILGWTNSATYGSVISYNVYWIAVMISFGVMRYREVKGHWPFLKAKQGSAASVDSGNTPSEVQAVQAVPSKSEA</sequence>
<evidence type="ECO:0000313" key="2">
    <source>
        <dbReference type="Proteomes" id="UP001497700"/>
    </source>
</evidence>
<dbReference type="EMBL" id="MU393423">
    <property type="protein sequence ID" value="KAI4870610.1"/>
    <property type="molecule type" value="Genomic_DNA"/>
</dbReference>